<reference evidence="1 2" key="1">
    <citation type="journal article" date="2019" name="Nat. Ecol. Evol.">
        <title>Megaphylogeny resolves global patterns of mushroom evolution.</title>
        <authorList>
            <person name="Varga T."/>
            <person name="Krizsan K."/>
            <person name="Foldi C."/>
            <person name="Dima B."/>
            <person name="Sanchez-Garcia M."/>
            <person name="Sanchez-Ramirez S."/>
            <person name="Szollosi G.J."/>
            <person name="Szarkandi J.G."/>
            <person name="Papp V."/>
            <person name="Albert L."/>
            <person name="Andreopoulos W."/>
            <person name="Angelini C."/>
            <person name="Antonin V."/>
            <person name="Barry K.W."/>
            <person name="Bougher N.L."/>
            <person name="Buchanan P."/>
            <person name="Buyck B."/>
            <person name="Bense V."/>
            <person name="Catcheside P."/>
            <person name="Chovatia M."/>
            <person name="Cooper J."/>
            <person name="Damon W."/>
            <person name="Desjardin D."/>
            <person name="Finy P."/>
            <person name="Geml J."/>
            <person name="Haridas S."/>
            <person name="Hughes K."/>
            <person name="Justo A."/>
            <person name="Karasinski D."/>
            <person name="Kautmanova I."/>
            <person name="Kiss B."/>
            <person name="Kocsube S."/>
            <person name="Kotiranta H."/>
            <person name="LaButti K.M."/>
            <person name="Lechner B.E."/>
            <person name="Liimatainen K."/>
            <person name="Lipzen A."/>
            <person name="Lukacs Z."/>
            <person name="Mihaltcheva S."/>
            <person name="Morgado L.N."/>
            <person name="Niskanen T."/>
            <person name="Noordeloos M.E."/>
            <person name="Ohm R.A."/>
            <person name="Ortiz-Santana B."/>
            <person name="Ovrebo C."/>
            <person name="Racz N."/>
            <person name="Riley R."/>
            <person name="Savchenko A."/>
            <person name="Shiryaev A."/>
            <person name="Soop K."/>
            <person name="Spirin V."/>
            <person name="Szebenyi C."/>
            <person name="Tomsovsky M."/>
            <person name="Tulloss R.E."/>
            <person name="Uehling J."/>
            <person name="Grigoriev I.V."/>
            <person name="Vagvolgyi C."/>
            <person name="Papp T."/>
            <person name="Martin F.M."/>
            <person name="Miettinen O."/>
            <person name="Hibbett D.S."/>
            <person name="Nagy L.G."/>
        </authorList>
    </citation>
    <scope>NUCLEOTIDE SEQUENCE [LARGE SCALE GENOMIC DNA]</scope>
    <source>
        <strain evidence="1 2">CBS 962.96</strain>
    </source>
</reference>
<feature type="non-terminal residue" evidence="1">
    <location>
        <position position="263"/>
    </location>
</feature>
<dbReference type="EMBL" id="ML180232">
    <property type="protein sequence ID" value="THU78241.1"/>
    <property type="molecule type" value="Genomic_DNA"/>
</dbReference>
<name>A0A4S8KRJ2_DENBC</name>
<evidence type="ECO:0000313" key="2">
    <source>
        <dbReference type="Proteomes" id="UP000297245"/>
    </source>
</evidence>
<evidence type="ECO:0000313" key="1">
    <source>
        <dbReference type="EMBL" id="THU78241.1"/>
    </source>
</evidence>
<dbReference type="Proteomes" id="UP000297245">
    <property type="component" value="Unassembled WGS sequence"/>
</dbReference>
<dbReference type="OrthoDB" id="3259294at2759"/>
<protein>
    <submittedName>
        <fullName evidence="1">Uncharacterized protein</fullName>
    </submittedName>
</protein>
<dbReference type="AlphaFoldDB" id="A0A4S8KRJ2"/>
<accession>A0A4S8KRJ2</accession>
<organism evidence="1 2">
    <name type="scientific">Dendrothele bispora (strain CBS 962.96)</name>
    <dbReference type="NCBI Taxonomy" id="1314807"/>
    <lineage>
        <taxon>Eukaryota</taxon>
        <taxon>Fungi</taxon>
        <taxon>Dikarya</taxon>
        <taxon>Basidiomycota</taxon>
        <taxon>Agaricomycotina</taxon>
        <taxon>Agaricomycetes</taxon>
        <taxon>Agaricomycetidae</taxon>
        <taxon>Agaricales</taxon>
        <taxon>Agaricales incertae sedis</taxon>
        <taxon>Dendrothele</taxon>
    </lineage>
</organism>
<proteinExistence type="predicted"/>
<keyword evidence="2" id="KW-1185">Reference proteome</keyword>
<gene>
    <name evidence="1" type="ORF">K435DRAFT_700485</name>
</gene>
<sequence>MYLLDNPDHYTSHKFRPFHWSSYVTEAQKAWNTEQKEDNKVVLIKKNGRIFGLSQVYDYIYRPSELESMSLYDWIRRCERVKICKNNKNPKAKKNSEILINNEAEDHESEFDYDYEGEIEMNADENNLELEPDTALAYKNISTDASLPAPAHDKSLSKNLFPFIYGHPLADSHAIALSTEEKGLVPNFIGPGLPRRDKGDYEYYCMTMLVFFKPWRSGIDLKEADESWNTSFINYRFTQRNCDVMNTFQLRYECLDSRDDFRA</sequence>